<dbReference type="Pfam" id="PF00172">
    <property type="entry name" value="Zn_clus"/>
    <property type="match status" value="1"/>
</dbReference>
<dbReference type="RefSeq" id="XP_033604542.1">
    <property type="nucleotide sequence ID" value="XM_033743306.1"/>
</dbReference>
<proteinExistence type="predicted"/>
<keyword evidence="4" id="KW-0539">Nucleus</keyword>
<dbReference type="SUPFAM" id="SSF57701">
    <property type="entry name" value="Zn2/Cys6 DNA-binding domain"/>
    <property type="match status" value="1"/>
</dbReference>
<gene>
    <name evidence="7" type="ORF">EJ05DRAFT_473022</name>
</gene>
<dbReference type="InterPro" id="IPR021858">
    <property type="entry name" value="Fun_TF"/>
</dbReference>
<dbReference type="GO" id="GO:0003677">
    <property type="term" value="F:DNA binding"/>
    <property type="evidence" value="ECO:0007669"/>
    <property type="project" value="UniProtKB-KW"/>
</dbReference>
<dbReference type="GeneID" id="54484360"/>
<dbReference type="PANTHER" id="PTHR31069:SF28">
    <property type="entry name" value="ZN(II)2CYS6 TRANSCRIPTION FACTOR (EUROFUNG)"/>
    <property type="match status" value="1"/>
</dbReference>
<keyword evidence="1" id="KW-0805">Transcription regulation</keyword>
<evidence type="ECO:0000256" key="2">
    <source>
        <dbReference type="ARBA" id="ARBA00023125"/>
    </source>
</evidence>
<evidence type="ECO:0000256" key="3">
    <source>
        <dbReference type="ARBA" id="ARBA00023163"/>
    </source>
</evidence>
<feature type="region of interest" description="Disordered" evidence="5">
    <location>
        <begin position="95"/>
        <end position="141"/>
    </location>
</feature>
<reference evidence="7" key="1">
    <citation type="journal article" date="2020" name="Stud. Mycol.">
        <title>101 Dothideomycetes genomes: a test case for predicting lifestyles and emergence of pathogens.</title>
        <authorList>
            <person name="Haridas S."/>
            <person name="Albert R."/>
            <person name="Binder M."/>
            <person name="Bloem J."/>
            <person name="Labutti K."/>
            <person name="Salamov A."/>
            <person name="Andreopoulos B."/>
            <person name="Baker S."/>
            <person name="Barry K."/>
            <person name="Bills G."/>
            <person name="Bluhm B."/>
            <person name="Cannon C."/>
            <person name="Castanera R."/>
            <person name="Culley D."/>
            <person name="Daum C."/>
            <person name="Ezra D."/>
            <person name="Gonzalez J."/>
            <person name="Henrissat B."/>
            <person name="Kuo A."/>
            <person name="Liang C."/>
            <person name="Lipzen A."/>
            <person name="Lutzoni F."/>
            <person name="Magnuson J."/>
            <person name="Mondo S."/>
            <person name="Nolan M."/>
            <person name="Ohm R."/>
            <person name="Pangilinan J."/>
            <person name="Park H.-J."/>
            <person name="Ramirez L."/>
            <person name="Alfaro M."/>
            <person name="Sun H."/>
            <person name="Tritt A."/>
            <person name="Yoshinaga Y."/>
            <person name="Zwiers L.-H."/>
            <person name="Turgeon B."/>
            <person name="Goodwin S."/>
            <person name="Spatafora J."/>
            <person name="Crous P."/>
            <person name="Grigoriev I."/>
        </authorList>
    </citation>
    <scope>NUCLEOTIDE SEQUENCE</scope>
    <source>
        <strain evidence="7">CBS 121739</strain>
    </source>
</reference>
<accession>A0A6A6WK18</accession>
<keyword evidence="8" id="KW-1185">Reference proteome</keyword>
<sequence>MSTSNASTATQTLDPPPAKETSQAQAQATVPRKRRRRAPASGAAEDCFTCRKRQTKCDRRRPYCTQCIELGKECSGYRTTLTWGVGVASRGKLRGMSLPVPKSPSKNDSTSKETKITKTAASKSTVSTPSVFTPAPAASRQSPDFNHYASAPTTNHIVSNAQDYFAVNATSPIPIPTASAQQMNWHVQANPFDFNEKVLSSNHLQSRPQIGRIYTSISSYDTISASTGSISAYSDRDYPSPSDFSQPDDFSYTDSHIPSYPGVYISEPHSYESLSRQTSYGLTSDAMSSSMSSDQSQHDFLDSAGIHGSYSSAGGDFVKFEPIYEHDLQHSMDMVPQHSPTSYYQQMENLLVDSLAGESGVFPPNTAPFLTIPRSVLPHQIYQLSPRLRFLLDYYDKAICPVLVAFDGPTNPYRMHVMHLAMEDEGLMNAIAALSTNNIRMRGGTNMKRLGYDQTSCSSPGGSQSILPDSAYASVSAQEMRDFQGEATQEELRYKALSIEVLNQQLADPSQAKNDSVLATLLVLCLFHVCDSGFSKFKTQLAGVQKLLSLRDRSHQSNFVGWIEVFFTWFDVMNSCVNERETEVRPESLDMLNLSTNLGALEHLVGCEGRLFKLIARLGRLNLLSQNRPVRGSDATPRPSPQPRRAKDYYSLTFDNLDGNGWGPLVSDWDDGRSDFWLEWQYVRERLQEWELHTAPPSQQQSHASSPPVAAMCAVVAPITLDAPQRDLLHISESFRYAALLYIERLANPDLPSSAMVFQNLVAQALYHISHIGITSCVNKFLLWPLFIAGTECVDEHHRAIVRQRCVEIQRESGFFNNLSGLEVLERTWKQDYMPASGGPFKWRAVMDKVDGEYVLV</sequence>
<evidence type="ECO:0000313" key="7">
    <source>
        <dbReference type="EMBL" id="KAF2762091.1"/>
    </source>
</evidence>
<protein>
    <recommendedName>
        <fullName evidence="6">Zn(2)-C6 fungal-type domain-containing protein</fullName>
    </recommendedName>
</protein>
<feature type="compositionally biased region" description="Low complexity" evidence="5">
    <location>
        <begin position="117"/>
        <end position="130"/>
    </location>
</feature>
<dbReference type="Gene3D" id="4.10.240.10">
    <property type="entry name" value="Zn(2)-C6 fungal-type DNA-binding domain"/>
    <property type="match status" value="1"/>
</dbReference>
<dbReference type="Pfam" id="PF11951">
    <property type="entry name" value="Fungal_trans_2"/>
    <property type="match status" value="1"/>
</dbReference>
<dbReference type="GO" id="GO:0000981">
    <property type="term" value="F:DNA-binding transcription factor activity, RNA polymerase II-specific"/>
    <property type="evidence" value="ECO:0007669"/>
    <property type="project" value="InterPro"/>
</dbReference>
<name>A0A6A6WK18_9PEZI</name>
<evidence type="ECO:0000256" key="5">
    <source>
        <dbReference type="SAM" id="MobiDB-lite"/>
    </source>
</evidence>
<feature type="compositionally biased region" description="Polar residues" evidence="5">
    <location>
        <begin position="1"/>
        <end position="13"/>
    </location>
</feature>
<dbReference type="SMART" id="SM00066">
    <property type="entry name" value="GAL4"/>
    <property type="match status" value="1"/>
</dbReference>
<dbReference type="InterPro" id="IPR050675">
    <property type="entry name" value="OAF3"/>
</dbReference>
<dbReference type="InterPro" id="IPR001138">
    <property type="entry name" value="Zn2Cys6_DnaBD"/>
</dbReference>
<keyword evidence="3" id="KW-0804">Transcription</keyword>
<keyword evidence="2" id="KW-0238">DNA-binding</keyword>
<dbReference type="PANTHER" id="PTHR31069">
    <property type="entry name" value="OLEATE-ACTIVATED TRANSCRIPTION FACTOR 1-RELATED"/>
    <property type="match status" value="1"/>
</dbReference>
<evidence type="ECO:0000256" key="4">
    <source>
        <dbReference type="ARBA" id="ARBA00023242"/>
    </source>
</evidence>
<dbReference type="Proteomes" id="UP000799437">
    <property type="component" value="Unassembled WGS sequence"/>
</dbReference>
<dbReference type="PROSITE" id="PS50048">
    <property type="entry name" value="ZN2_CY6_FUNGAL_2"/>
    <property type="match status" value="1"/>
</dbReference>
<evidence type="ECO:0000313" key="8">
    <source>
        <dbReference type="Proteomes" id="UP000799437"/>
    </source>
</evidence>
<dbReference type="EMBL" id="ML996566">
    <property type="protein sequence ID" value="KAF2762091.1"/>
    <property type="molecule type" value="Genomic_DNA"/>
</dbReference>
<dbReference type="InterPro" id="IPR036864">
    <property type="entry name" value="Zn2-C6_fun-type_DNA-bd_sf"/>
</dbReference>
<dbReference type="GO" id="GO:0008270">
    <property type="term" value="F:zinc ion binding"/>
    <property type="evidence" value="ECO:0007669"/>
    <property type="project" value="InterPro"/>
</dbReference>
<evidence type="ECO:0000256" key="1">
    <source>
        <dbReference type="ARBA" id="ARBA00023015"/>
    </source>
</evidence>
<feature type="domain" description="Zn(2)-C6 fungal-type" evidence="6">
    <location>
        <begin position="46"/>
        <end position="75"/>
    </location>
</feature>
<feature type="region of interest" description="Disordered" evidence="5">
    <location>
        <begin position="1"/>
        <end position="44"/>
    </location>
</feature>
<dbReference type="AlphaFoldDB" id="A0A6A6WK18"/>
<evidence type="ECO:0000259" key="6">
    <source>
        <dbReference type="PROSITE" id="PS50048"/>
    </source>
</evidence>
<dbReference type="CDD" id="cd00067">
    <property type="entry name" value="GAL4"/>
    <property type="match status" value="1"/>
</dbReference>
<organism evidence="7 8">
    <name type="scientific">Pseudovirgaria hyperparasitica</name>
    <dbReference type="NCBI Taxonomy" id="470096"/>
    <lineage>
        <taxon>Eukaryota</taxon>
        <taxon>Fungi</taxon>
        <taxon>Dikarya</taxon>
        <taxon>Ascomycota</taxon>
        <taxon>Pezizomycotina</taxon>
        <taxon>Dothideomycetes</taxon>
        <taxon>Dothideomycetes incertae sedis</taxon>
        <taxon>Acrospermales</taxon>
        <taxon>Acrospermaceae</taxon>
        <taxon>Pseudovirgaria</taxon>
    </lineage>
</organism>
<dbReference type="OrthoDB" id="3431704at2759"/>